<dbReference type="EMBL" id="MN740330">
    <property type="protein sequence ID" value="QHU00878.1"/>
    <property type="molecule type" value="Genomic_DNA"/>
</dbReference>
<dbReference type="Pfam" id="PF24269">
    <property type="entry name" value="DUF7467"/>
    <property type="match status" value="1"/>
</dbReference>
<dbReference type="AlphaFoldDB" id="A0A6C0JA78"/>
<accession>A0A6C0JA78</accession>
<dbReference type="InterPro" id="IPR055890">
    <property type="entry name" value="DUF7467"/>
</dbReference>
<proteinExistence type="predicted"/>
<evidence type="ECO:0000313" key="2">
    <source>
        <dbReference type="EMBL" id="QHU00878.1"/>
    </source>
</evidence>
<name>A0A6C0JA78_9ZZZZ</name>
<reference evidence="2" key="1">
    <citation type="journal article" date="2020" name="Nature">
        <title>Giant virus diversity and host interactions through global metagenomics.</title>
        <authorList>
            <person name="Schulz F."/>
            <person name="Roux S."/>
            <person name="Paez-Espino D."/>
            <person name="Jungbluth S."/>
            <person name="Walsh D.A."/>
            <person name="Denef V.J."/>
            <person name="McMahon K.D."/>
            <person name="Konstantinidis K.T."/>
            <person name="Eloe-Fadrosh E.A."/>
            <person name="Kyrpides N.C."/>
            <person name="Woyke T."/>
        </authorList>
    </citation>
    <scope>NUCLEOTIDE SEQUENCE</scope>
    <source>
        <strain evidence="2">GVMAG-M-3300025860-20</strain>
    </source>
</reference>
<evidence type="ECO:0000259" key="1">
    <source>
        <dbReference type="Pfam" id="PF24269"/>
    </source>
</evidence>
<sequence>MMKNKTIHCDLIQDGKSQSVTFHVSCSKKLETGDRFGSLILVYLLV</sequence>
<protein>
    <recommendedName>
        <fullName evidence="1">DUF7467 domain-containing protein</fullName>
    </recommendedName>
</protein>
<feature type="domain" description="DUF7467" evidence="1">
    <location>
        <begin position="13"/>
        <end position="42"/>
    </location>
</feature>
<organism evidence="2">
    <name type="scientific">viral metagenome</name>
    <dbReference type="NCBI Taxonomy" id="1070528"/>
    <lineage>
        <taxon>unclassified sequences</taxon>
        <taxon>metagenomes</taxon>
        <taxon>organismal metagenomes</taxon>
    </lineage>
</organism>